<feature type="region of interest" description="Disordered" evidence="1">
    <location>
        <begin position="453"/>
        <end position="483"/>
    </location>
</feature>
<dbReference type="Proteomes" id="UP001301728">
    <property type="component" value="Unassembled WGS sequence"/>
</dbReference>
<dbReference type="InterPro" id="IPR011749">
    <property type="entry name" value="CHP02243"/>
</dbReference>
<feature type="compositionally biased region" description="Basic and acidic residues" evidence="1">
    <location>
        <begin position="467"/>
        <end position="476"/>
    </location>
</feature>
<sequence length="779" mass="88903">MVNFDFLPNLPKPNLDDRKFEDLVQECLLRIPRYCPEWTNHNPSDPGITMIELFSWLTDQMLYRFNQVPIRNYIVFLEMLGIRLKPPAAARTLITFELTKEQNIPFPIPAGTEVATERTETEEAIIFSTDRKFLIGIPRIQCFLKATEYDYNESLSNESLEAIFPRSRSFWSRQENGEWLTTIRTPIFEQSPQRGNCFYLVIEPKATGEENSIEGNILAITFKGQAATATGIDPKHPPREWEAWNGREWVSTLRQENDDRTDGFSFAEITQQGPNPEQGADVILHLPNRWPEDDLGTQYRGHWIRCIYRYLRDNDEQEYGYSSSPLIFGLSVRAIGGTVEATQCVWVRDELLGVSNGKAGQVFELQGKPVLQRQSNEYVEIQPPGDRKPRERWLEVPDFADSRANDPHYLIDSQTGVVQFGPLIREPSQLRLQTQARTRFQTQDSLQTQFTGTEASADALSPANVETEGKAQERQYGRVPPPGSEIYMKAYRTGGGMRGNVEAETLTVLRTAIPYVKRVINYEAATGGTEPESLEKAVLRVPGLLRSSQRAIIRDDFEYHAMRVPGADVARAHCLDANMEMGRRWTEPDAIKPGQVCILTIPKAEIQDLSRGLSPEELRLDDELTKKIKDYLDDRKPLGVQILLREPKYIGVKVEAVVLVGRDGDREYIRSQFLQLLYRFLNPITGGTNGLGWPLGHPVYPSDVVAYCQKFYQQIPHVRYLKALELRGIRPQDRPNWIVAPIPEPVIYPGEFGVVCSWDNGEENEERKTAHEIKFILDN</sequence>
<organism evidence="2 3">
    <name type="scientific">Limnoraphis robusta CCNP1315</name>
    <dbReference type="NCBI Taxonomy" id="3110306"/>
    <lineage>
        <taxon>Bacteria</taxon>
        <taxon>Bacillati</taxon>
        <taxon>Cyanobacteriota</taxon>
        <taxon>Cyanophyceae</taxon>
        <taxon>Oscillatoriophycideae</taxon>
        <taxon>Oscillatoriales</taxon>
        <taxon>Sirenicapillariaceae</taxon>
        <taxon>Limnoraphis</taxon>
    </lineage>
</organism>
<evidence type="ECO:0000313" key="3">
    <source>
        <dbReference type="Proteomes" id="UP001301728"/>
    </source>
</evidence>
<gene>
    <name evidence="2" type="ORF">VB854_13490</name>
</gene>
<accession>A0ABU5TYE8</accession>
<evidence type="ECO:0000313" key="2">
    <source>
        <dbReference type="EMBL" id="MEA5519956.1"/>
    </source>
</evidence>
<protein>
    <submittedName>
        <fullName evidence="2">Baseplate assembly protein</fullName>
    </submittedName>
</protein>
<dbReference type="RefSeq" id="WP_323273107.1">
    <property type="nucleotide sequence ID" value="NZ_JAYGHT010000072.1"/>
</dbReference>
<evidence type="ECO:0000256" key="1">
    <source>
        <dbReference type="SAM" id="MobiDB-lite"/>
    </source>
</evidence>
<reference evidence="2 3" key="1">
    <citation type="submission" date="2023-12" db="EMBL/GenBank/DDBJ databases">
        <title>Baltic Sea Cyanobacteria.</title>
        <authorList>
            <person name="Delbaje E."/>
            <person name="Fewer D.P."/>
            <person name="Shishido T.K."/>
        </authorList>
    </citation>
    <scope>NUCLEOTIDE SEQUENCE [LARGE SCALE GENOMIC DNA]</scope>
    <source>
        <strain evidence="2 3">CCNP 1315</strain>
    </source>
</reference>
<keyword evidence="3" id="KW-1185">Reference proteome</keyword>
<name>A0ABU5TYE8_9CYAN</name>
<proteinExistence type="predicted"/>
<dbReference type="NCBIfam" id="TIGR02243">
    <property type="entry name" value="putative baseplate assembly protein"/>
    <property type="match status" value="1"/>
</dbReference>
<comment type="caution">
    <text evidence="2">The sequence shown here is derived from an EMBL/GenBank/DDBJ whole genome shotgun (WGS) entry which is preliminary data.</text>
</comment>
<dbReference type="EMBL" id="JAYGHT010000072">
    <property type="protein sequence ID" value="MEA5519956.1"/>
    <property type="molecule type" value="Genomic_DNA"/>
</dbReference>